<organism evidence="1 2">
    <name type="scientific">Streptomyces beihaiensis</name>
    <dbReference type="NCBI Taxonomy" id="2984495"/>
    <lineage>
        <taxon>Bacteria</taxon>
        <taxon>Bacillati</taxon>
        <taxon>Actinomycetota</taxon>
        <taxon>Actinomycetes</taxon>
        <taxon>Kitasatosporales</taxon>
        <taxon>Streptomycetaceae</taxon>
        <taxon>Streptomyces</taxon>
    </lineage>
</organism>
<dbReference type="RefSeq" id="WP_266598962.1">
    <property type="nucleotide sequence ID" value="NZ_JAPHNL010000102.1"/>
</dbReference>
<evidence type="ECO:0000313" key="2">
    <source>
        <dbReference type="Proteomes" id="UP001163064"/>
    </source>
</evidence>
<proteinExistence type="predicted"/>
<reference evidence="1" key="1">
    <citation type="submission" date="2022-10" db="EMBL/GenBank/DDBJ databases">
        <title>Streptomyces beihaiensis sp. nov., a chitin degrading actinobacterium, isolated from shrimp pond soil.</title>
        <authorList>
            <person name="Xie J."/>
            <person name="Shen N."/>
        </authorList>
    </citation>
    <scope>NUCLEOTIDE SEQUENCE</scope>
    <source>
        <strain evidence="1">GXMU-J5</strain>
    </source>
</reference>
<name>A0ABT3TUF9_9ACTN</name>
<protein>
    <submittedName>
        <fullName evidence="1">Uncharacterized protein</fullName>
    </submittedName>
</protein>
<evidence type="ECO:0000313" key="1">
    <source>
        <dbReference type="EMBL" id="MCX3060405.1"/>
    </source>
</evidence>
<gene>
    <name evidence="1" type="ORF">OFY01_11680</name>
</gene>
<dbReference type="EMBL" id="JAPHNL010000102">
    <property type="protein sequence ID" value="MCX3060405.1"/>
    <property type="molecule type" value="Genomic_DNA"/>
</dbReference>
<accession>A0ABT3TUF9</accession>
<sequence>MMPSTCTASRTGIIAPALLATLPEVALVLALYASDYTHDRRPDLAKVAGFMVDGANRLGVAELMGRTCDLVGFWQMCRDDTTTREAWDAHRSRFDTYRLIHCTLNRSQFATVRRHLLALDAEAVAA</sequence>
<keyword evidence="2" id="KW-1185">Reference proteome</keyword>
<dbReference type="Proteomes" id="UP001163064">
    <property type="component" value="Unassembled WGS sequence"/>
</dbReference>
<comment type="caution">
    <text evidence="1">The sequence shown here is derived from an EMBL/GenBank/DDBJ whole genome shotgun (WGS) entry which is preliminary data.</text>
</comment>